<proteinExistence type="predicted"/>
<evidence type="ECO:0000313" key="2">
    <source>
        <dbReference type="Proteomes" id="UP000828390"/>
    </source>
</evidence>
<protein>
    <submittedName>
        <fullName evidence="1">Uncharacterized protein</fullName>
    </submittedName>
</protein>
<reference evidence="1" key="1">
    <citation type="journal article" date="2019" name="bioRxiv">
        <title>The Genome of the Zebra Mussel, Dreissena polymorpha: A Resource for Invasive Species Research.</title>
        <authorList>
            <person name="McCartney M.A."/>
            <person name="Auch B."/>
            <person name="Kono T."/>
            <person name="Mallez S."/>
            <person name="Zhang Y."/>
            <person name="Obille A."/>
            <person name="Becker A."/>
            <person name="Abrahante J.E."/>
            <person name="Garbe J."/>
            <person name="Badalamenti J.P."/>
            <person name="Herman A."/>
            <person name="Mangelson H."/>
            <person name="Liachko I."/>
            <person name="Sullivan S."/>
            <person name="Sone E.D."/>
            <person name="Koren S."/>
            <person name="Silverstein K.A.T."/>
            <person name="Beckman K.B."/>
            <person name="Gohl D.M."/>
        </authorList>
    </citation>
    <scope>NUCLEOTIDE SEQUENCE</scope>
    <source>
        <strain evidence="1">Duluth1</strain>
        <tissue evidence="1">Whole animal</tissue>
    </source>
</reference>
<sequence>MEVSTEKSKNIVNSLNYARTVITINDEKLVKVTSFHYLGATCVLSVGVNK</sequence>
<comment type="caution">
    <text evidence="1">The sequence shown here is derived from an EMBL/GenBank/DDBJ whole genome shotgun (WGS) entry which is preliminary data.</text>
</comment>
<reference evidence="1" key="2">
    <citation type="submission" date="2020-11" db="EMBL/GenBank/DDBJ databases">
        <authorList>
            <person name="McCartney M.A."/>
            <person name="Auch B."/>
            <person name="Kono T."/>
            <person name="Mallez S."/>
            <person name="Becker A."/>
            <person name="Gohl D.M."/>
            <person name="Silverstein K.A.T."/>
            <person name="Koren S."/>
            <person name="Bechman K.B."/>
            <person name="Herman A."/>
            <person name="Abrahante J.E."/>
            <person name="Garbe J."/>
        </authorList>
    </citation>
    <scope>NUCLEOTIDE SEQUENCE</scope>
    <source>
        <strain evidence="1">Duluth1</strain>
        <tissue evidence="1">Whole animal</tissue>
    </source>
</reference>
<dbReference type="Proteomes" id="UP000828390">
    <property type="component" value="Unassembled WGS sequence"/>
</dbReference>
<dbReference type="EMBL" id="JAIWYP010000007">
    <property type="protein sequence ID" value="KAH3801955.1"/>
    <property type="molecule type" value="Genomic_DNA"/>
</dbReference>
<accession>A0A9D4FNA3</accession>
<gene>
    <name evidence="1" type="ORF">DPMN_155620</name>
</gene>
<keyword evidence="2" id="KW-1185">Reference proteome</keyword>
<name>A0A9D4FNA3_DREPO</name>
<dbReference type="AlphaFoldDB" id="A0A9D4FNA3"/>
<organism evidence="1 2">
    <name type="scientific">Dreissena polymorpha</name>
    <name type="common">Zebra mussel</name>
    <name type="synonym">Mytilus polymorpha</name>
    <dbReference type="NCBI Taxonomy" id="45954"/>
    <lineage>
        <taxon>Eukaryota</taxon>
        <taxon>Metazoa</taxon>
        <taxon>Spiralia</taxon>
        <taxon>Lophotrochozoa</taxon>
        <taxon>Mollusca</taxon>
        <taxon>Bivalvia</taxon>
        <taxon>Autobranchia</taxon>
        <taxon>Heteroconchia</taxon>
        <taxon>Euheterodonta</taxon>
        <taxon>Imparidentia</taxon>
        <taxon>Neoheterodontei</taxon>
        <taxon>Myida</taxon>
        <taxon>Dreissenoidea</taxon>
        <taxon>Dreissenidae</taxon>
        <taxon>Dreissena</taxon>
    </lineage>
</organism>
<evidence type="ECO:0000313" key="1">
    <source>
        <dbReference type="EMBL" id="KAH3801955.1"/>
    </source>
</evidence>